<dbReference type="EMBL" id="WNLP01000002">
    <property type="protein sequence ID" value="MUH59275.1"/>
    <property type="molecule type" value="Genomic_DNA"/>
</dbReference>
<gene>
    <name evidence="1" type="ORF">GSD1FS_0592</name>
</gene>
<evidence type="ECO:0000313" key="1">
    <source>
        <dbReference type="EMBL" id="MUH59275.1"/>
    </source>
</evidence>
<dbReference type="RefSeq" id="WP_281349825.1">
    <property type="nucleotide sequence ID" value="NZ_WNLP01000002.1"/>
</dbReference>
<sequence length="41" mass="4304">MSMMDMMMGIGLATSGIPTTTTASATTLMMMTDAETARNNN</sequence>
<organism evidence="1 2">
    <name type="scientific">Bifidobacterium canis</name>
    <dbReference type="NCBI Taxonomy" id="2610880"/>
    <lineage>
        <taxon>Bacteria</taxon>
        <taxon>Bacillati</taxon>
        <taxon>Actinomycetota</taxon>
        <taxon>Actinomycetes</taxon>
        <taxon>Bifidobacteriales</taxon>
        <taxon>Bifidobacteriaceae</taxon>
        <taxon>Bifidobacterium</taxon>
    </lineage>
</organism>
<keyword evidence="2" id="KW-1185">Reference proteome</keyword>
<name>A0A7K1J497_9BIFI</name>
<dbReference type="AlphaFoldDB" id="A0A7K1J497"/>
<dbReference type="Proteomes" id="UP000487882">
    <property type="component" value="Unassembled WGS sequence"/>
</dbReference>
<protein>
    <submittedName>
        <fullName evidence="1">Uncharacterized protein</fullName>
    </submittedName>
</protein>
<evidence type="ECO:0000313" key="2">
    <source>
        <dbReference type="Proteomes" id="UP000487882"/>
    </source>
</evidence>
<proteinExistence type="predicted"/>
<accession>A0A7K1J497</accession>
<comment type="caution">
    <text evidence="1">The sequence shown here is derived from an EMBL/GenBank/DDBJ whole genome shotgun (WGS) entry which is preliminary data.</text>
</comment>
<reference evidence="1 2" key="1">
    <citation type="submission" date="2019-09" db="EMBL/GenBank/DDBJ databases">
        <title>Bifidobacterium canis sp. nov., isolated from the digestive tract of German Shepherd dog puppy.</title>
        <authorList>
            <person name="Bunesova V."/>
        </authorList>
    </citation>
    <scope>NUCLEOTIDE SEQUENCE [LARGE SCALE GENOMIC DNA]</scope>
    <source>
        <strain evidence="1 2">GSD1FS</strain>
    </source>
</reference>